<gene>
    <name evidence="2" type="ORF">JTZ10_02600</name>
    <name evidence="3" type="ORF">QBL07_12250</name>
</gene>
<dbReference type="EMBL" id="JARUXG010000006">
    <property type="protein sequence ID" value="MDG6781603.1"/>
    <property type="molecule type" value="Genomic_DNA"/>
</dbReference>
<evidence type="ECO:0000313" key="3">
    <source>
        <dbReference type="EMBL" id="MDG6781603.1"/>
    </source>
</evidence>
<reference evidence="2" key="1">
    <citation type="submission" date="2021-02" db="EMBL/GenBank/DDBJ databases">
        <title>Taxonomy, biology and ecology of Rhodococcus bacteria occurring in California pistachio and other woody hosts as revealed by genome sequence analyses.</title>
        <authorList>
            <person name="Riely B."/>
            <person name="Gai Y."/>
        </authorList>
    </citation>
    <scope>NUCLEOTIDE SEQUENCE</scope>
    <source>
        <strain evidence="2">BP-295</strain>
    </source>
</reference>
<dbReference type="InterPro" id="IPR002645">
    <property type="entry name" value="STAS_dom"/>
</dbReference>
<dbReference type="AlphaFoldDB" id="A0AAW6RBP7"/>
<dbReference type="KEGG" id="gru:GCWB2_20845"/>
<evidence type="ECO:0000313" key="2">
    <source>
        <dbReference type="EMBL" id="MBM7276637.1"/>
    </source>
</evidence>
<sequence>MPLTTCTIFRSAFDASTDSAAKTSTRRFESAKSYCVQRFSGSVDRETAADFAAALDRVVRDRVHGVVLDLSAVNFFGTVGLVLLQTFVDDAATRSIPVVLVGERTISRPLELTGMADFIRVFETVDEAGRTLTEGEIGPSTTEFAVSE</sequence>
<dbReference type="PROSITE" id="PS50801">
    <property type="entry name" value="STAS"/>
    <property type="match status" value="1"/>
</dbReference>
<proteinExistence type="predicted"/>
<dbReference type="Gene3D" id="3.30.750.24">
    <property type="entry name" value="STAS domain"/>
    <property type="match status" value="1"/>
</dbReference>
<dbReference type="EMBL" id="JAFFGU010000001">
    <property type="protein sequence ID" value="MBM7276637.1"/>
    <property type="molecule type" value="Genomic_DNA"/>
</dbReference>
<dbReference type="InterPro" id="IPR036513">
    <property type="entry name" value="STAS_dom_sf"/>
</dbReference>
<dbReference type="SUPFAM" id="SSF52091">
    <property type="entry name" value="SpoIIaa-like"/>
    <property type="match status" value="1"/>
</dbReference>
<comment type="caution">
    <text evidence="3">The sequence shown here is derived from an EMBL/GenBank/DDBJ whole genome shotgun (WGS) entry which is preliminary data.</text>
</comment>
<dbReference type="Proteomes" id="UP001195196">
    <property type="component" value="Unassembled WGS sequence"/>
</dbReference>
<evidence type="ECO:0000259" key="1">
    <source>
        <dbReference type="PROSITE" id="PS50801"/>
    </source>
</evidence>
<dbReference type="CDD" id="cd07043">
    <property type="entry name" value="STAS_anti-anti-sigma_factors"/>
    <property type="match status" value="1"/>
</dbReference>
<feature type="domain" description="STAS" evidence="1">
    <location>
        <begin position="24"/>
        <end position="132"/>
    </location>
</feature>
<accession>A0AAW6RBP7</accession>
<organism evidence="3">
    <name type="scientific">Gordonia rubripertincta</name>
    <name type="common">Rhodococcus corallinus</name>
    <dbReference type="NCBI Taxonomy" id="36822"/>
    <lineage>
        <taxon>Bacteria</taxon>
        <taxon>Bacillati</taxon>
        <taxon>Actinomycetota</taxon>
        <taxon>Actinomycetes</taxon>
        <taxon>Mycobacteriales</taxon>
        <taxon>Gordoniaceae</taxon>
        <taxon>Gordonia</taxon>
    </lineage>
</organism>
<name>A0AAW6RBP7_GORRU</name>
<dbReference type="RefSeq" id="WP_005198022.1">
    <property type="nucleotide sequence ID" value="NZ_CP022580.1"/>
</dbReference>
<dbReference type="Pfam" id="PF01740">
    <property type="entry name" value="STAS"/>
    <property type="match status" value="1"/>
</dbReference>
<reference evidence="3" key="2">
    <citation type="submission" date="2023-04" db="EMBL/GenBank/DDBJ databases">
        <title>Characterization and analysis of the complete genome of Gordonia rubripertincta 112, the degrader of aromatic and aliphatic compounds.</title>
        <authorList>
            <person name="Frantsuzova E."/>
            <person name="Bogun A."/>
            <person name="Delegan Y."/>
        </authorList>
    </citation>
    <scope>NUCLEOTIDE SEQUENCE</scope>
    <source>
        <strain evidence="3">112</strain>
    </source>
</reference>
<protein>
    <submittedName>
        <fullName evidence="3">STAS domain-containing protein</fullName>
    </submittedName>
</protein>